<gene>
    <name evidence="4" type="ORF">A3D56_00270</name>
</gene>
<organism evidence="4 5">
    <name type="scientific">Candidatus Taylorbacteria bacterium RIFCSPHIGHO2_02_FULL_45_35</name>
    <dbReference type="NCBI Taxonomy" id="1802311"/>
    <lineage>
        <taxon>Bacteria</taxon>
        <taxon>Candidatus Tayloriibacteriota</taxon>
    </lineage>
</organism>
<proteinExistence type="predicted"/>
<evidence type="ECO:0000256" key="2">
    <source>
        <dbReference type="SAM" id="MobiDB-lite"/>
    </source>
</evidence>
<evidence type="ECO:0000313" key="5">
    <source>
        <dbReference type="Proteomes" id="UP000177943"/>
    </source>
</evidence>
<comment type="caution">
    <text evidence="4">The sequence shown here is derived from an EMBL/GenBank/DDBJ whole genome shotgun (WGS) entry which is preliminary data.</text>
</comment>
<feature type="coiled-coil region" evidence="1">
    <location>
        <begin position="40"/>
        <end position="83"/>
    </location>
</feature>
<feature type="transmembrane region" description="Helical" evidence="3">
    <location>
        <begin position="6"/>
        <end position="28"/>
    </location>
</feature>
<name>A0A1G2MVX5_9BACT</name>
<keyword evidence="3" id="KW-0472">Membrane</keyword>
<reference evidence="4 5" key="1">
    <citation type="journal article" date="2016" name="Nat. Commun.">
        <title>Thousands of microbial genomes shed light on interconnected biogeochemical processes in an aquifer system.</title>
        <authorList>
            <person name="Anantharaman K."/>
            <person name="Brown C.T."/>
            <person name="Hug L.A."/>
            <person name="Sharon I."/>
            <person name="Castelle C.J."/>
            <person name="Probst A.J."/>
            <person name="Thomas B.C."/>
            <person name="Singh A."/>
            <person name="Wilkins M.J."/>
            <person name="Karaoz U."/>
            <person name="Brodie E.L."/>
            <person name="Williams K.H."/>
            <person name="Hubbard S.S."/>
            <person name="Banfield J.F."/>
        </authorList>
    </citation>
    <scope>NUCLEOTIDE SEQUENCE [LARGE SCALE GENOMIC DNA]</scope>
</reference>
<keyword evidence="3" id="KW-1133">Transmembrane helix</keyword>
<keyword evidence="1" id="KW-0175">Coiled coil</keyword>
<evidence type="ECO:0000256" key="1">
    <source>
        <dbReference type="SAM" id="Coils"/>
    </source>
</evidence>
<dbReference type="AlphaFoldDB" id="A0A1G2MVX5"/>
<dbReference type="EMBL" id="MHRP01000002">
    <property type="protein sequence ID" value="OHA28017.1"/>
    <property type="molecule type" value="Genomic_DNA"/>
</dbReference>
<sequence length="108" mass="12841">MIFLRIVEWAFAILFALAIVTQVIIPSFRGGTLFPYFRTKQRLRGEISRNREEIEALRVQMELQQLEQKLEREKAALWDQQLQNLREGIDIPANQTKQNKQNQKKERS</sequence>
<protein>
    <submittedName>
        <fullName evidence="4">Uncharacterized protein</fullName>
    </submittedName>
</protein>
<dbReference type="Proteomes" id="UP000177943">
    <property type="component" value="Unassembled WGS sequence"/>
</dbReference>
<evidence type="ECO:0000256" key="3">
    <source>
        <dbReference type="SAM" id="Phobius"/>
    </source>
</evidence>
<evidence type="ECO:0000313" key="4">
    <source>
        <dbReference type="EMBL" id="OHA28017.1"/>
    </source>
</evidence>
<feature type="region of interest" description="Disordered" evidence="2">
    <location>
        <begin position="89"/>
        <end position="108"/>
    </location>
</feature>
<accession>A0A1G2MVX5</accession>
<keyword evidence="3" id="KW-0812">Transmembrane</keyword>